<evidence type="ECO:0000259" key="1">
    <source>
        <dbReference type="Pfam" id="PF03457"/>
    </source>
</evidence>
<dbReference type="PANTHER" id="PTHR33418">
    <property type="entry name" value="HELICASE-ASSOCIATED"/>
    <property type="match status" value="1"/>
</dbReference>
<protein>
    <recommendedName>
        <fullName evidence="1">Helicase-associated domain-containing protein</fullName>
    </recommendedName>
</protein>
<reference evidence="2" key="1">
    <citation type="submission" date="2021-01" db="EMBL/GenBank/DDBJ databases">
        <authorList>
            <person name="Corre E."/>
            <person name="Pelletier E."/>
            <person name="Niang G."/>
            <person name="Scheremetjew M."/>
            <person name="Finn R."/>
            <person name="Kale V."/>
            <person name="Holt S."/>
            <person name="Cochrane G."/>
            <person name="Meng A."/>
            <person name="Brown T."/>
            <person name="Cohen L."/>
        </authorList>
    </citation>
    <scope>NUCLEOTIDE SEQUENCE</scope>
    <source>
        <strain evidence="2">10249 10 AB</strain>
    </source>
</reference>
<feature type="domain" description="Helicase-associated" evidence="1">
    <location>
        <begin position="111"/>
        <end position="181"/>
    </location>
</feature>
<proteinExistence type="predicted"/>
<gene>
    <name evidence="2" type="ORF">PAUS00366_LOCUS18003</name>
</gene>
<dbReference type="EMBL" id="HBIX01026428">
    <property type="protein sequence ID" value="CAE0725246.1"/>
    <property type="molecule type" value="Transcribed_RNA"/>
</dbReference>
<sequence length="191" mass="22505">MVSVKLEEEISVKKEGTTKGKKSAKKNASWDDQYANCKVFRKKHNHCKIPTNFKENKALGIWVQEMRRNFKAMMQGKKARRPLTPEQIDQLDEIGFHWGFTGDPNKIPETDESWEEKFTKLNEYKKSHGTFDVPIDDEDDKALRKLGIWVRVQRTQKNYRDTKRKCFITKGRIKKLSAIGFNWKGERKINL</sequence>
<dbReference type="AlphaFoldDB" id="A0A7S4EN64"/>
<dbReference type="PANTHER" id="PTHR33418:SF1">
    <property type="entry name" value="HELICASE-ASSOCIATED DOMAIN-CONTAINING PROTEIN"/>
    <property type="match status" value="1"/>
</dbReference>
<dbReference type="Pfam" id="PF03457">
    <property type="entry name" value="HA"/>
    <property type="match status" value="2"/>
</dbReference>
<feature type="domain" description="Helicase-associated" evidence="1">
    <location>
        <begin position="28"/>
        <end position="96"/>
    </location>
</feature>
<organism evidence="2">
    <name type="scientific">Pseudo-nitzschia australis</name>
    <dbReference type="NCBI Taxonomy" id="44445"/>
    <lineage>
        <taxon>Eukaryota</taxon>
        <taxon>Sar</taxon>
        <taxon>Stramenopiles</taxon>
        <taxon>Ochrophyta</taxon>
        <taxon>Bacillariophyta</taxon>
        <taxon>Bacillariophyceae</taxon>
        <taxon>Bacillariophycidae</taxon>
        <taxon>Bacillariales</taxon>
        <taxon>Bacillariaceae</taxon>
        <taxon>Pseudo-nitzschia</taxon>
    </lineage>
</organism>
<evidence type="ECO:0000313" key="2">
    <source>
        <dbReference type="EMBL" id="CAE0725246.1"/>
    </source>
</evidence>
<accession>A0A7S4EN64</accession>
<dbReference type="InterPro" id="IPR005114">
    <property type="entry name" value="Helicase_assoc"/>
</dbReference>
<dbReference type="Gene3D" id="6.10.140.530">
    <property type="match status" value="2"/>
</dbReference>
<name>A0A7S4EN64_9STRA</name>